<accession>A0A3Q7FM90</accession>
<protein>
    <submittedName>
        <fullName evidence="2">Uncharacterized protein</fullName>
    </submittedName>
</protein>
<organism evidence="2">
    <name type="scientific">Solanum lycopersicum</name>
    <name type="common">Tomato</name>
    <name type="synonym">Lycopersicon esculentum</name>
    <dbReference type="NCBI Taxonomy" id="4081"/>
    <lineage>
        <taxon>Eukaryota</taxon>
        <taxon>Viridiplantae</taxon>
        <taxon>Streptophyta</taxon>
        <taxon>Embryophyta</taxon>
        <taxon>Tracheophyta</taxon>
        <taxon>Spermatophyta</taxon>
        <taxon>Magnoliopsida</taxon>
        <taxon>eudicotyledons</taxon>
        <taxon>Gunneridae</taxon>
        <taxon>Pentapetalae</taxon>
        <taxon>asterids</taxon>
        <taxon>lamiids</taxon>
        <taxon>Solanales</taxon>
        <taxon>Solanaceae</taxon>
        <taxon>Solanoideae</taxon>
        <taxon>Solaneae</taxon>
        <taxon>Solanum</taxon>
        <taxon>Solanum subgen. Lycopersicon</taxon>
    </lineage>
</organism>
<feature type="region of interest" description="Disordered" evidence="1">
    <location>
        <begin position="45"/>
        <end position="65"/>
    </location>
</feature>
<dbReference type="Gramene" id="Solyc03g095870.2.1">
    <property type="protein sequence ID" value="Solyc03g095870.2.1"/>
    <property type="gene ID" value="Solyc03g095870.2"/>
</dbReference>
<evidence type="ECO:0000313" key="2">
    <source>
        <dbReference type="EnsemblPlants" id="Solyc03g095870.2.1"/>
    </source>
</evidence>
<reference evidence="2" key="1">
    <citation type="journal article" date="2012" name="Nature">
        <title>The tomato genome sequence provides insights into fleshy fruit evolution.</title>
        <authorList>
            <consortium name="Tomato Genome Consortium"/>
        </authorList>
    </citation>
    <scope>NUCLEOTIDE SEQUENCE [LARGE SCALE GENOMIC DNA]</scope>
    <source>
        <strain evidence="2">cv. Heinz 1706</strain>
    </source>
</reference>
<reference evidence="2" key="2">
    <citation type="submission" date="2019-01" db="UniProtKB">
        <authorList>
            <consortium name="EnsemblPlants"/>
        </authorList>
    </citation>
    <scope>IDENTIFICATION</scope>
    <source>
        <strain evidence="2">cv. Heinz 1706</strain>
    </source>
</reference>
<proteinExistence type="predicted"/>
<sequence length="98" mass="11274">MRVLERWILQMHRLELNTSIRNKIKRNLSEQEDKLIDKKMAKLSCENEEISGDEDTEEEEDTGTGEIDEAMHKAEVAGNSDCPVKYKLVAHPAYVLNT</sequence>
<dbReference type="Proteomes" id="UP000004994">
    <property type="component" value="Chromosome 3"/>
</dbReference>
<dbReference type="PaxDb" id="4081-Solyc03g095870.1.1"/>
<dbReference type="AlphaFoldDB" id="A0A3Q7FM90"/>
<evidence type="ECO:0000313" key="3">
    <source>
        <dbReference type="Proteomes" id="UP000004994"/>
    </source>
</evidence>
<keyword evidence="3" id="KW-1185">Reference proteome</keyword>
<evidence type="ECO:0000256" key="1">
    <source>
        <dbReference type="SAM" id="MobiDB-lite"/>
    </source>
</evidence>
<dbReference type="STRING" id="4081.A0A3Q7FM90"/>
<name>A0A3Q7FM90_SOLLC</name>
<feature type="compositionally biased region" description="Acidic residues" evidence="1">
    <location>
        <begin position="46"/>
        <end position="65"/>
    </location>
</feature>
<dbReference type="EnsemblPlants" id="Solyc03g095870.2.1">
    <property type="protein sequence ID" value="Solyc03g095870.2.1"/>
    <property type="gene ID" value="Solyc03g095870.2"/>
</dbReference>
<dbReference type="InParanoid" id="A0A3Q7FM90"/>